<evidence type="ECO:0000256" key="2">
    <source>
        <dbReference type="SAM" id="Coils"/>
    </source>
</evidence>
<dbReference type="GO" id="GO:0005886">
    <property type="term" value="C:plasma membrane"/>
    <property type="evidence" value="ECO:0007669"/>
    <property type="project" value="TreeGrafter"/>
</dbReference>
<evidence type="ECO:0008006" key="12">
    <source>
        <dbReference type="Google" id="ProtNLM"/>
    </source>
</evidence>
<dbReference type="Gene3D" id="1.10.238.10">
    <property type="entry name" value="EF-hand"/>
    <property type="match status" value="3"/>
</dbReference>
<evidence type="ECO:0000313" key="11">
    <source>
        <dbReference type="Proteomes" id="UP000663855"/>
    </source>
</evidence>
<evidence type="ECO:0000313" key="9">
    <source>
        <dbReference type="EMBL" id="CAF3856726.1"/>
    </source>
</evidence>
<name>A0A814DBV4_9BILA</name>
<dbReference type="PANTHER" id="PTHR11216">
    <property type="entry name" value="EH DOMAIN"/>
    <property type="match status" value="1"/>
</dbReference>
<dbReference type="InterPro" id="IPR011992">
    <property type="entry name" value="EF-hand-dom_pair"/>
</dbReference>
<dbReference type="PROSITE" id="PS50031">
    <property type="entry name" value="EH"/>
    <property type="match status" value="3"/>
</dbReference>
<dbReference type="EMBL" id="CAJNOV010000007">
    <property type="protein sequence ID" value="CAF0953237.1"/>
    <property type="molecule type" value="Genomic_DNA"/>
</dbReference>
<dbReference type="EMBL" id="CAJOBI010007103">
    <property type="protein sequence ID" value="CAF4077550.1"/>
    <property type="molecule type" value="Genomic_DNA"/>
</dbReference>
<dbReference type="Proteomes" id="UP000676336">
    <property type="component" value="Unassembled WGS sequence"/>
</dbReference>
<dbReference type="SUPFAM" id="SSF47473">
    <property type="entry name" value="EF-hand"/>
    <property type="match status" value="3"/>
</dbReference>
<proteinExistence type="predicted"/>
<evidence type="ECO:0000259" key="5">
    <source>
        <dbReference type="PROSITE" id="PS50222"/>
    </source>
</evidence>
<evidence type="ECO:0000259" key="4">
    <source>
        <dbReference type="PROSITE" id="PS50031"/>
    </source>
</evidence>
<evidence type="ECO:0000256" key="3">
    <source>
        <dbReference type="SAM" id="MobiDB-lite"/>
    </source>
</evidence>
<dbReference type="GO" id="GO:0005737">
    <property type="term" value="C:cytoplasm"/>
    <property type="evidence" value="ECO:0007669"/>
    <property type="project" value="TreeGrafter"/>
</dbReference>
<organism evidence="6 11">
    <name type="scientific">Rotaria magnacalcarata</name>
    <dbReference type="NCBI Taxonomy" id="392030"/>
    <lineage>
        <taxon>Eukaryota</taxon>
        <taxon>Metazoa</taxon>
        <taxon>Spiralia</taxon>
        <taxon>Gnathifera</taxon>
        <taxon>Rotifera</taxon>
        <taxon>Eurotatoria</taxon>
        <taxon>Bdelloidea</taxon>
        <taxon>Philodinida</taxon>
        <taxon>Philodinidae</taxon>
        <taxon>Rotaria</taxon>
    </lineage>
</organism>
<dbReference type="OrthoDB" id="524326at2759"/>
<sequence length="719" mass="80435">MSDIDTIDLDLVISKSQYALYEYHFAQADPHDHGIVSSIEANNYFQRSHLKPDQLKVIWNLADPHGRGYLDRRGFYIGLKLIALAQNNLDFHDYSYIAKDIVPPNLGGDIPQSITLSVADVWTIGLAARCTFDRAFEKLSGPMSKIPGSSVKPIFLKSGLSADQLHKIWELSDIDEDGALDRNEFSIAMFLIHGLKSSTLRDLPERLPQSLMPIRMRRASTVDAGVVLPNMAAIANILPTLVPLQVSPSKRTDENWIVSAEEKQKFDILFQQIDLDKDGFITGGDVFQTFLASGLPNFVLSHIWNLCDIGQTGKLNAEQFALASYFISLKLKAPNYQLPMELSHEMIPPSLRPKTFSVNESDNAELQQLLNEVNTLTSEKSLCEIQFNEKQQAVKDKRAELSSLELRSGTVNATLVERQQRMSEKQNEFNDIQNRKDKAVKEINDIEQQIKEENHLITVAREKINELSVHTDAQQEVRQTLNKIKEEKNTIETRLMNKQQQLGQIKLDLERSQHIVESQRALIEEYMKSDKKDSPTAITELINKFKQLSETPAKSAPSIISKIAFPQQQQLPPPSMPIPSTSTFSDPFGLPANTSNTFNAFGRTDDPFGSSRAHDPFGSSRADDPFVSATSSAVIANQKLDDSDPFRPVDFNAAHDLIKKSMATRSKTPGANMFGGHDFSQTSAPSTNRPQSATPWEPTRQAPPQPGTQAFNDLFDIFG</sequence>
<dbReference type="PANTHER" id="PTHR11216:SF174">
    <property type="entry name" value="GH06923P"/>
    <property type="match status" value="1"/>
</dbReference>
<keyword evidence="1" id="KW-0106">Calcium</keyword>
<dbReference type="EMBL" id="CAJOBJ010001010">
    <property type="protein sequence ID" value="CAF3856726.1"/>
    <property type="molecule type" value="Genomic_DNA"/>
</dbReference>
<dbReference type="Proteomes" id="UP000663824">
    <property type="component" value="Unassembled WGS sequence"/>
</dbReference>
<dbReference type="Proteomes" id="UP000681720">
    <property type="component" value="Unassembled WGS sequence"/>
</dbReference>
<feature type="domain" description="EH" evidence="4">
    <location>
        <begin position="262"/>
        <end position="353"/>
    </location>
</feature>
<feature type="domain" description="EH" evidence="4">
    <location>
        <begin position="17"/>
        <end position="106"/>
    </location>
</feature>
<dbReference type="AlphaFoldDB" id="A0A814DBV4"/>
<comment type="caution">
    <text evidence="6">The sequence shown here is derived from an EMBL/GenBank/DDBJ whole genome shotgun (WGS) entry which is preliminary data.</text>
</comment>
<feature type="coiled-coil region" evidence="2">
    <location>
        <begin position="359"/>
        <end position="501"/>
    </location>
</feature>
<accession>A0A814DBV4</accession>
<dbReference type="InterPro" id="IPR000261">
    <property type="entry name" value="EH_dom"/>
</dbReference>
<evidence type="ECO:0000313" key="6">
    <source>
        <dbReference type="EMBL" id="CAF0953237.1"/>
    </source>
</evidence>
<dbReference type="Pfam" id="PF12763">
    <property type="entry name" value="EH"/>
    <property type="match status" value="3"/>
</dbReference>
<dbReference type="EMBL" id="CAJNOW010014939">
    <property type="protein sequence ID" value="CAF1636914.1"/>
    <property type="molecule type" value="Genomic_DNA"/>
</dbReference>
<feature type="compositionally biased region" description="Polar residues" evidence="3">
    <location>
        <begin position="679"/>
        <end position="694"/>
    </location>
</feature>
<dbReference type="CDD" id="cd00052">
    <property type="entry name" value="EH"/>
    <property type="match status" value="3"/>
</dbReference>
<evidence type="ECO:0000313" key="7">
    <source>
        <dbReference type="EMBL" id="CAF1636914.1"/>
    </source>
</evidence>
<feature type="domain" description="EF-hand" evidence="5">
    <location>
        <begin position="261"/>
        <end position="296"/>
    </location>
</feature>
<dbReference type="PROSITE" id="PS50222">
    <property type="entry name" value="EF_HAND_2"/>
    <property type="match status" value="2"/>
</dbReference>
<dbReference type="EMBL" id="CAJNRE010018735">
    <property type="protein sequence ID" value="CAF2177738.1"/>
    <property type="molecule type" value="Genomic_DNA"/>
</dbReference>
<protein>
    <recommendedName>
        <fullName evidence="12">Epidermal growth factor receptor substrate 15-like 1</fullName>
    </recommendedName>
</protein>
<feature type="domain" description="EF-hand" evidence="5">
    <location>
        <begin position="160"/>
        <end position="195"/>
    </location>
</feature>
<reference evidence="6" key="1">
    <citation type="submission" date="2021-02" db="EMBL/GenBank/DDBJ databases">
        <authorList>
            <person name="Nowell W R."/>
        </authorList>
    </citation>
    <scope>NUCLEOTIDE SEQUENCE</scope>
</reference>
<feature type="region of interest" description="Disordered" evidence="3">
    <location>
        <begin position="568"/>
        <end position="625"/>
    </location>
</feature>
<dbReference type="InterPro" id="IPR002048">
    <property type="entry name" value="EF_hand_dom"/>
</dbReference>
<keyword evidence="2" id="KW-0175">Coiled coil</keyword>
<dbReference type="GO" id="GO:0005509">
    <property type="term" value="F:calcium ion binding"/>
    <property type="evidence" value="ECO:0007669"/>
    <property type="project" value="InterPro"/>
</dbReference>
<dbReference type="InterPro" id="IPR018247">
    <property type="entry name" value="EF_Hand_1_Ca_BS"/>
</dbReference>
<dbReference type="Proteomes" id="UP000663855">
    <property type="component" value="Unassembled WGS sequence"/>
</dbReference>
<feature type="domain" description="EH" evidence="4">
    <location>
        <begin position="128"/>
        <end position="218"/>
    </location>
</feature>
<dbReference type="GO" id="GO:0006897">
    <property type="term" value="P:endocytosis"/>
    <property type="evidence" value="ECO:0007669"/>
    <property type="project" value="TreeGrafter"/>
</dbReference>
<evidence type="ECO:0000256" key="1">
    <source>
        <dbReference type="ARBA" id="ARBA00022837"/>
    </source>
</evidence>
<dbReference type="GO" id="GO:0016197">
    <property type="term" value="P:endosomal transport"/>
    <property type="evidence" value="ECO:0007669"/>
    <property type="project" value="TreeGrafter"/>
</dbReference>
<dbReference type="SMART" id="SM00027">
    <property type="entry name" value="EH"/>
    <property type="match status" value="3"/>
</dbReference>
<dbReference type="Proteomes" id="UP000663834">
    <property type="component" value="Unassembled WGS sequence"/>
</dbReference>
<evidence type="ECO:0000313" key="10">
    <source>
        <dbReference type="EMBL" id="CAF4077550.1"/>
    </source>
</evidence>
<gene>
    <name evidence="6" type="ORF">CJN711_LOCUS51</name>
    <name evidence="9" type="ORF">GIL414_LOCUS4266</name>
    <name evidence="7" type="ORF">KQP761_LOCUS27264</name>
    <name evidence="8" type="ORF">MBJ925_LOCUS34182</name>
    <name evidence="10" type="ORF">SMN809_LOCUS16112</name>
</gene>
<feature type="region of interest" description="Disordered" evidence="3">
    <location>
        <begin position="665"/>
        <end position="709"/>
    </location>
</feature>
<dbReference type="PROSITE" id="PS00018">
    <property type="entry name" value="EF_HAND_1"/>
    <property type="match status" value="2"/>
</dbReference>
<evidence type="ECO:0000313" key="8">
    <source>
        <dbReference type="EMBL" id="CAF2177738.1"/>
    </source>
</evidence>